<keyword evidence="2 5" id="KW-0479">Metal-binding</keyword>
<feature type="binding site" evidence="5 9">
    <location>
        <position position="412"/>
    </location>
    <ligand>
        <name>substrate</name>
    </ligand>
</feature>
<feature type="binding site" evidence="5 9">
    <location>
        <position position="251"/>
    </location>
    <ligand>
        <name>substrate</name>
    </ligand>
</feature>
<evidence type="ECO:0000256" key="10">
    <source>
        <dbReference type="PIRSR" id="PIRSR000099-4"/>
    </source>
</evidence>
<comment type="function">
    <text evidence="5">Catalyzes the sequential NAD-dependent oxidations of L-histidinol to L-histidinaldehyde and then to L-histidine.</text>
</comment>
<evidence type="ECO:0000256" key="9">
    <source>
        <dbReference type="PIRSR" id="PIRSR000099-3"/>
    </source>
</evidence>
<dbReference type="Gene3D" id="1.20.5.1300">
    <property type="match status" value="1"/>
</dbReference>
<dbReference type="Proteomes" id="UP000177025">
    <property type="component" value="Unassembled WGS sequence"/>
</dbReference>
<feature type="binding site" evidence="5 9">
    <location>
        <position position="353"/>
    </location>
    <ligand>
        <name>substrate</name>
    </ligand>
</feature>
<keyword evidence="5 8" id="KW-0520">NAD</keyword>
<evidence type="ECO:0000256" key="2">
    <source>
        <dbReference type="ARBA" id="ARBA00022723"/>
    </source>
</evidence>
<dbReference type="HAMAP" id="MF_01024">
    <property type="entry name" value="HisD"/>
    <property type="match status" value="1"/>
</dbReference>
<keyword evidence="3 5" id="KW-0862">Zinc</keyword>
<dbReference type="PANTHER" id="PTHR21256">
    <property type="entry name" value="HISTIDINOL DEHYDROGENASE HDH"/>
    <property type="match status" value="1"/>
</dbReference>
<evidence type="ECO:0000256" key="6">
    <source>
        <dbReference type="PIRNR" id="PIRNR000099"/>
    </source>
</evidence>
<keyword evidence="5" id="KW-0368">Histidine biosynthesis</keyword>
<dbReference type="CDD" id="cd06572">
    <property type="entry name" value="Histidinol_dh"/>
    <property type="match status" value="1"/>
</dbReference>
<dbReference type="InterPro" id="IPR022695">
    <property type="entry name" value="Histidinol_DH_monofunct"/>
</dbReference>
<dbReference type="GO" id="GO:0004399">
    <property type="term" value="F:histidinol dehydrogenase activity"/>
    <property type="evidence" value="ECO:0007669"/>
    <property type="project" value="UniProtKB-UniRule"/>
</dbReference>
<gene>
    <name evidence="5" type="primary">hisD</name>
    <name evidence="12" type="ORF">A2Y85_03835</name>
</gene>
<dbReference type="Pfam" id="PF00815">
    <property type="entry name" value="Histidinol_dh"/>
    <property type="match status" value="1"/>
</dbReference>
<dbReference type="FunFam" id="3.40.50.1980:FF:000026">
    <property type="entry name" value="Histidinol dehydrogenase"/>
    <property type="match status" value="1"/>
</dbReference>
<sequence length="422" mass="45878">MKILNYEDYKKQLSITKDYLIEESVYSILKKVKEQGDRAIRKFTKKFDEIDLQELRVKEKNIKQAVEQLDANLSKAIDSSAQRARTFAQFQLKQVGDLKIEIEAGVVCGQIVSPIERVGVYVPGGRYPLVSSVIMGVVPAQVAGVSEICVCSPPGRDGSISKAILGCAGMLGISEIYCIGGAQAIAGMAYGTETMKKVDKIVGPGNKYVNQAKKALYGIVGIDFIAGPTEVLIIADDSGDPVLIAADLLAQAEHDIEAKPVLVSTSKELWDRVKAELRKQLGNIDTAKTANIALEKNGVCIIVKNIEEAVRVANEQAPEHLELQVKDPDRIVGELRHYGSLFIGQYAAEVLGDYSSGLNHTLPTNRAARYTGGLSVFDFIRLQTTLRVDKKGFKKIASDAEVLARGEGLTAHANAIGLRHKK</sequence>
<reference evidence="12 13" key="1">
    <citation type="journal article" date="2016" name="Nat. Commun.">
        <title>Thousands of microbial genomes shed light on interconnected biogeochemical processes in an aquifer system.</title>
        <authorList>
            <person name="Anantharaman K."/>
            <person name="Brown C.T."/>
            <person name="Hug L.A."/>
            <person name="Sharon I."/>
            <person name="Castelle C.J."/>
            <person name="Probst A.J."/>
            <person name="Thomas B.C."/>
            <person name="Singh A."/>
            <person name="Wilkins M.J."/>
            <person name="Karaoz U."/>
            <person name="Brodie E.L."/>
            <person name="Williams K.H."/>
            <person name="Hubbard S.S."/>
            <person name="Banfield J.F."/>
        </authorList>
    </citation>
    <scope>NUCLEOTIDE SEQUENCE [LARGE SCALE GENOMIC DNA]</scope>
</reference>
<feature type="active site" description="Proton acceptor" evidence="5 7">
    <location>
        <position position="320"/>
    </location>
</feature>
<feature type="binding site" evidence="5 9">
    <location>
        <position position="407"/>
    </location>
    <ligand>
        <name>substrate</name>
    </ligand>
</feature>
<comment type="caution">
    <text evidence="12">The sequence shown here is derived from an EMBL/GenBank/DDBJ whole genome shotgun (WGS) entry which is preliminary data.</text>
</comment>
<keyword evidence="4 5" id="KW-0560">Oxidoreductase</keyword>
<dbReference type="InterPro" id="IPR016161">
    <property type="entry name" value="Ald_DH/histidinol_DH"/>
</dbReference>
<dbReference type="GO" id="GO:0005829">
    <property type="term" value="C:cytosol"/>
    <property type="evidence" value="ECO:0007669"/>
    <property type="project" value="TreeGrafter"/>
</dbReference>
<accession>A0A1F4U422</accession>
<organism evidence="12 13">
    <name type="scientific">candidate division WOR-3 bacterium RBG_13_43_14</name>
    <dbReference type="NCBI Taxonomy" id="1802590"/>
    <lineage>
        <taxon>Bacteria</taxon>
        <taxon>Bacteria division WOR-3</taxon>
    </lineage>
</organism>
<proteinExistence type="inferred from homology"/>
<protein>
    <recommendedName>
        <fullName evidence="5">Histidinol dehydrogenase</fullName>
        <shortName evidence="5">HDH</shortName>
        <ecNumber evidence="5">1.1.1.23</ecNumber>
    </recommendedName>
</protein>
<feature type="binding site" evidence="5 9">
    <location>
        <position position="229"/>
    </location>
    <ligand>
        <name>substrate</name>
    </ligand>
</feature>
<dbReference type="GO" id="GO:0000105">
    <property type="term" value="P:L-histidine biosynthetic process"/>
    <property type="evidence" value="ECO:0007669"/>
    <property type="project" value="UniProtKB-UniRule"/>
</dbReference>
<dbReference type="Gene3D" id="3.40.50.1980">
    <property type="entry name" value="Nitrogenase molybdenum iron protein domain"/>
    <property type="match status" value="2"/>
</dbReference>
<feature type="binding site" evidence="5 8">
    <location>
        <position position="183"/>
    </location>
    <ligand>
        <name>NAD(+)</name>
        <dbReference type="ChEBI" id="CHEBI:57540"/>
    </ligand>
</feature>
<feature type="binding site" evidence="5 8">
    <location>
        <position position="121"/>
    </location>
    <ligand>
        <name>NAD(+)</name>
        <dbReference type="ChEBI" id="CHEBI:57540"/>
    </ligand>
</feature>
<comment type="catalytic activity">
    <reaction evidence="5">
        <text>L-histidinol + 2 NAD(+) + H2O = L-histidine + 2 NADH + 3 H(+)</text>
        <dbReference type="Rhea" id="RHEA:20641"/>
        <dbReference type="ChEBI" id="CHEBI:15377"/>
        <dbReference type="ChEBI" id="CHEBI:15378"/>
        <dbReference type="ChEBI" id="CHEBI:57540"/>
        <dbReference type="ChEBI" id="CHEBI:57595"/>
        <dbReference type="ChEBI" id="CHEBI:57699"/>
        <dbReference type="ChEBI" id="CHEBI:57945"/>
        <dbReference type="EC" id="1.1.1.23"/>
    </reaction>
</comment>
<feature type="active site" description="Proton acceptor" evidence="5 7">
    <location>
        <position position="319"/>
    </location>
</feature>
<dbReference type="GO" id="GO:0051287">
    <property type="term" value="F:NAD binding"/>
    <property type="evidence" value="ECO:0007669"/>
    <property type="project" value="InterPro"/>
</dbReference>
<evidence type="ECO:0000313" key="13">
    <source>
        <dbReference type="Proteomes" id="UP000177025"/>
    </source>
</evidence>
<comment type="similarity">
    <text evidence="1 5 6 11">Belongs to the histidinol dehydrogenase family.</text>
</comment>
<feature type="binding site" evidence="5 10">
    <location>
        <position position="412"/>
    </location>
    <ligand>
        <name>Zn(2+)</name>
        <dbReference type="ChEBI" id="CHEBI:29105"/>
    </ligand>
</feature>
<dbReference type="EMBL" id="MEUM01000154">
    <property type="protein sequence ID" value="OGC39043.1"/>
    <property type="molecule type" value="Genomic_DNA"/>
</dbReference>
<dbReference type="InterPro" id="IPR012131">
    <property type="entry name" value="Hstdl_DH"/>
</dbReference>
<dbReference type="PIRSF" id="PIRSF000099">
    <property type="entry name" value="Histidinol_dh"/>
    <property type="match status" value="1"/>
</dbReference>
<keyword evidence="5" id="KW-0028">Amino-acid biosynthesis</keyword>
<evidence type="ECO:0000256" key="8">
    <source>
        <dbReference type="PIRSR" id="PIRSR000099-2"/>
    </source>
</evidence>
<feature type="binding site" evidence="5 10">
    <location>
        <position position="254"/>
    </location>
    <ligand>
        <name>Zn(2+)</name>
        <dbReference type="ChEBI" id="CHEBI:29105"/>
    </ligand>
</feature>
<dbReference type="PRINTS" id="PR00083">
    <property type="entry name" value="HOLDHDRGNASE"/>
</dbReference>
<dbReference type="EC" id="1.1.1.23" evidence="5"/>
<dbReference type="PROSITE" id="PS00611">
    <property type="entry name" value="HISOL_DEHYDROGENASE"/>
    <property type="match status" value="1"/>
</dbReference>
<name>A0A1F4U422_UNCW3</name>
<dbReference type="InterPro" id="IPR001692">
    <property type="entry name" value="Histidinol_DH_CS"/>
</dbReference>
<evidence type="ECO:0000256" key="5">
    <source>
        <dbReference type="HAMAP-Rule" id="MF_01024"/>
    </source>
</evidence>
<evidence type="ECO:0000256" key="4">
    <source>
        <dbReference type="ARBA" id="ARBA00023002"/>
    </source>
</evidence>
<evidence type="ECO:0000256" key="7">
    <source>
        <dbReference type="PIRSR" id="PIRSR000099-1"/>
    </source>
</evidence>
<feature type="binding site" evidence="5 8">
    <location>
        <position position="206"/>
    </location>
    <ligand>
        <name>NAD(+)</name>
        <dbReference type="ChEBI" id="CHEBI:57540"/>
    </ligand>
</feature>
<comment type="cofactor">
    <cofactor evidence="5 10">
        <name>Zn(2+)</name>
        <dbReference type="ChEBI" id="CHEBI:29105"/>
    </cofactor>
    <text evidence="5 10">Binds 1 zinc ion per subunit.</text>
</comment>
<evidence type="ECO:0000256" key="11">
    <source>
        <dbReference type="RuleBase" id="RU004175"/>
    </source>
</evidence>
<feature type="binding site" evidence="5 9">
    <location>
        <position position="254"/>
    </location>
    <ligand>
        <name>substrate</name>
    </ligand>
</feature>
<feature type="binding site" evidence="5 9">
    <location>
        <position position="320"/>
    </location>
    <ligand>
        <name>substrate</name>
    </ligand>
</feature>
<evidence type="ECO:0000313" key="12">
    <source>
        <dbReference type="EMBL" id="OGC39043.1"/>
    </source>
</evidence>
<dbReference type="GO" id="GO:0008270">
    <property type="term" value="F:zinc ion binding"/>
    <property type="evidence" value="ECO:0007669"/>
    <property type="project" value="UniProtKB-UniRule"/>
</dbReference>
<dbReference type="SUPFAM" id="SSF53720">
    <property type="entry name" value="ALDH-like"/>
    <property type="match status" value="1"/>
</dbReference>
<dbReference type="NCBIfam" id="TIGR00069">
    <property type="entry name" value="hisD"/>
    <property type="match status" value="1"/>
</dbReference>
<dbReference type="AlphaFoldDB" id="A0A1F4U422"/>
<dbReference type="UniPathway" id="UPA00031">
    <property type="reaction ID" value="UER00014"/>
</dbReference>
<comment type="pathway">
    <text evidence="5">Amino-acid biosynthesis; L-histidine biosynthesis; L-histidine from 5-phospho-alpha-D-ribose 1-diphosphate: step 9/9.</text>
</comment>
<feature type="binding site" evidence="5 10">
    <location>
        <position position="353"/>
    </location>
    <ligand>
        <name>Zn(2+)</name>
        <dbReference type="ChEBI" id="CHEBI:29105"/>
    </ligand>
</feature>
<evidence type="ECO:0000256" key="3">
    <source>
        <dbReference type="ARBA" id="ARBA00022833"/>
    </source>
</evidence>
<dbReference type="FunFam" id="3.40.50.1980:FF:000001">
    <property type="entry name" value="Histidinol dehydrogenase"/>
    <property type="match status" value="1"/>
</dbReference>
<dbReference type="PANTHER" id="PTHR21256:SF2">
    <property type="entry name" value="HISTIDINE BIOSYNTHESIS TRIFUNCTIONAL PROTEIN"/>
    <property type="match status" value="1"/>
</dbReference>
<feature type="binding site" evidence="5 10">
    <location>
        <position position="251"/>
    </location>
    <ligand>
        <name>Zn(2+)</name>
        <dbReference type="ChEBI" id="CHEBI:29105"/>
    </ligand>
</feature>
<evidence type="ECO:0000256" key="1">
    <source>
        <dbReference type="ARBA" id="ARBA00010178"/>
    </source>
</evidence>